<dbReference type="Proteomes" id="UP000789738">
    <property type="component" value="Unassembled WGS sequence"/>
</dbReference>
<gene>
    <name evidence="2" type="ORF">CNEO2_440023</name>
    <name evidence="1" type="ORF">CNEO_10419</name>
</gene>
<evidence type="ECO:0000313" key="1">
    <source>
        <dbReference type="EMBL" id="CAG9701951.1"/>
    </source>
</evidence>
<organism evidence="1 3">
    <name type="scientific">Clostridium neonatale</name>
    <dbReference type="NCBI Taxonomy" id="137838"/>
    <lineage>
        <taxon>Bacteria</taxon>
        <taxon>Bacillati</taxon>
        <taxon>Bacillota</taxon>
        <taxon>Clostridia</taxon>
        <taxon>Eubacteriales</taxon>
        <taxon>Clostridiaceae</taxon>
        <taxon>Clostridium</taxon>
    </lineage>
</organism>
<protein>
    <submittedName>
        <fullName evidence="1">Uncharacterized protein</fullName>
    </submittedName>
</protein>
<accession>A0AA86JD49</accession>
<sequence>MSRIMIIMAILILTNLYLPTRMEQNTIFTAEAQSKQYNEMLVRATSDATQTLLRVSDSYSNELMAEGTKVDYRNININLDASLERFYKTLYINLNIEEDYSYQQSVKFRIPIKIAMGYDGFYVNYFKTDGSGEEWSDIHKFSDVQGDLVIHFTLSDEVTVTNHVTKETRTGTRAELAKYYPTSCLKDEATFNKVKSQVINSLIQSDLEFYTTKNNQIALQNGWNMNFDIPYWGNTSIDSVSFIAFYQGDALLGTNKMYSAFGYATSQAVNKREIYGYTRDGKKLYSDNKLTSVGELTYFENQFEAAMKGYSPDPIYYYKTP</sequence>
<proteinExistence type="predicted"/>
<name>A0AA86JD49_9CLOT</name>
<dbReference type="Proteomes" id="UP001189143">
    <property type="component" value="Unassembled WGS sequence"/>
</dbReference>
<evidence type="ECO:0000313" key="3">
    <source>
        <dbReference type="Proteomes" id="UP000789738"/>
    </source>
</evidence>
<dbReference type="AlphaFoldDB" id="A0AA86JD49"/>
<comment type="caution">
    <text evidence="1">The sequence shown here is derived from an EMBL/GenBank/DDBJ whole genome shotgun (WGS) entry which is preliminary data.</text>
</comment>
<dbReference type="EMBL" id="CAKJVE010000001">
    <property type="protein sequence ID" value="CAG9701951.1"/>
    <property type="molecule type" value="Genomic_DNA"/>
</dbReference>
<dbReference type="RefSeq" id="WP_210885423.1">
    <property type="nucleotide sequence ID" value="NZ_CAKJVE010000001.1"/>
</dbReference>
<reference evidence="2" key="2">
    <citation type="submission" date="2022-10" db="EMBL/GenBank/DDBJ databases">
        <authorList>
            <person name="Aires J."/>
            <person name="Mesa V."/>
        </authorList>
    </citation>
    <scope>NUCLEOTIDE SEQUENCE</scope>
    <source>
        <strain evidence="2">Clostridium neonatale JD116</strain>
    </source>
</reference>
<dbReference type="EMBL" id="CAMTCP010000242">
    <property type="protein sequence ID" value="CAI3629534.1"/>
    <property type="molecule type" value="Genomic_DNA"/>
</dbReference>
<evidence type="ECO:0000313" key="2">
    <source>
        <dbReference type="EMBL" id="CAI3629534.1"/>
    </source>
</evidence>
<reference evidence="1" key="1">
    <citation type="submission" date="2021-10" db="EMBL/GenBank/DDBJ databases">
        <authorList>
            <person name="Mesa V."/>
        </authorList>
    </citation>
    <scope>NUCLEOTIDE SEQUENCE</scope>
    <source>
        <strain evidence="1">CC3_PB</strain>
    </source>
</reference>